<keyword evidence="9" id="KW-1185">Reference proteome</keyword>
<dbReference type="Gene3D" id="1.25.40.90">
    <property type="match status" value="1"/>
</dbReference>
<accession>A0A1U7Z179</accession>
<dbReference type="Proteomes" id="UP000189703">
    <property type="component" value="Unplaced"/>
</dbReference>
<feature type="domain" description="GAT" evidence="8">
    <location>
        <begin position="223"/>
        <end position="311"/>
    </location>
</feature>
<dbReference type="Pfam" id="PF00790">
    <property type="entry name" value="VHS"/>
    <property type="match status" value="1"/>
</dbReference>
<gene>
    <name evidence="10" type="primary">LOC104589986</name>
</gene>
<protein>
    <submittedName>
        <fullName evidence="10">TOM1-like protein 2</fullName>
    </submittedName>
</protein>
<dbReference type="InParanoid" id="A0A1U7Z179"/>
<dbReference type="CDD" id="cd03561">
    <property type="entry name" value="VHS"/>
    <property type="match status" value="1"/>
</dbReference>
<keyword evidence="5" id="KW-0472">Membrane</keyword>
<evidence type="ECO:0000313" key="9">
    <source>
        <dbReference type="Proteomes" id="UP000189703"/>
    </source>
</evidence>
<keyword evidence="3" id="KW-0813">Transport</keyword>
<dbReference type="GeneID" id="104589986"/>
<feature type="compositionally biased region" description="Polar residues" evidence="6">
    <location>
        <begin position="349"/>
        <end position="360"/>
    </location>
</feature>
<dbReference type="PANTHER" id="PTHR46646:SF5">
    <property type="entry name" value="TOM1-LIKE PROTEIN 2"/>
    <property type="match status" value="1"/>
</dbReference>
<evidence type="ECO:0000256" key="5">
    <source>
        <dbReference type="ARBA" id="ARBA00023136"/>
    </source>
</evidence>
<dbReference type="InterPro" id="IPR008942">
    <property type="entry name" value="ENTH_VHS"/>
</dbReference>
<dbReference type="OMA" id="GYLPVFH"/>
<dbReference type="FunCoup" id="A0A1U7Z179">
    <property type="interactions" value="604"/>
</dbReference>
<comment type="similarity">
    <text evidence="2">Belongs to the TOM1 family.</text>
</comment>
<dbReference type="Gene3D" id="1.20.58.160">
    <property type="match status" value="1"/>
</dbReference>
<evidence type="ECO:0000313" key="10">
    <source>
        <dbReference type="RefSeq" id="XP_010246780.1"/>
    </source>
</evidence>
<dbReference type="PROSITE" id="PS50179">
    <property type="entry name" value="VHS"/>
    <property type="match status" value="1"/>
</dbReference>
<feature type="region of interest" description="Disordered" evidence="6">
    <location>
        <begin position="345"/>
        <end position="395"/>
    </location>
</feature>
<dbReference type="PROSITE" id="PS50909">
    <property type="entry name" value="GAT"/>
    <property type="match status" value="1"/>
</dbReference>
<dbReference type="InterPro" id="IPR004152">
    <property type="entry name" value="GAT_dom"/>
</dbReference>
<feature type="domain" description="VHS" evidence="7">
    <location>
        <begin position="45"/>
        <end position="172"/>
    </location>
</feature>
<dbReference type="GO" id="GO:0005737">
    <property type="term" value="C:cytoplasm"/>
    <property type="evidence" value="ECO:0007669"/>
    <property type="project" value="UniProtKB-ARBA"/>
</dbReference>
<organism evidence="9 10">
    <name type="scientific">Nelumbo nucifera</name>
    <name type="common">Sacred lotus</name>
    <dbReference type="NCBI Taxonomy" id="4432"/>
    <lineage>
        <taxon>Eukaryota</taxon>
        <taxon>Viridiplantae</taxon>
        <taxon>Streptophyta</taxon>
        <taxon>Embryophyta</taxon>
        <taxon>Tracheophyta</taxon>
        <taxon>Spermatophyta</taxon>
        <taxon>Magnoliopsida</taxon>
        <taxon>Proteales</taxon>
        <taxon>Nelumbonaceae</taxon>
        <taxon>Nelumbo</taxon>
    </lineage>
</organism>
<dbReference type="OrthoDB" id="2018246at2759"/>
<dbReference type="InterPro" id="IPR044836">
    <property type="entry name" value="TOL_plant"/>
</dbReference>
<reference evidence="10" key="1">
    <citation type="submission" date="2025-08" db="UniProtKB">
        <authorList>
            <consortium name="RefSeq"/>
        </authorList>
    </citation>
    <scope>IDENTIFICATION</scope>
</reference>
<dbReference type="eggNOG" id="KOG1087">
    <property type="taxonomic scope" value="Eukaryota"/>
</dbReference>
<dbReference type="SUPFAM" id="SSF48464">
    <property type="entry name" value="ENTH/VHS domain"/>
    <property type="match status" value="1"/>
</dbReference>
<dbReference type="GO" id="GO:0035091">
    <property type="term" value="F:phosphatidylinositol binding"/>
    <property type="evidence" value="ECO:0007669"/>
    <property type="project" value="InterPro"/>
</dbReference>
<name>A0A1U7Z179_NELNU</name>
<dbReference type="AlphaFoldDB" id="A0A1U7Z179"/>
<evidence type="ECO:0000256" key="6">
    <source>
        <dbReference type="SAM" id="MobiDB-lite"/>
    </source>
</evidence>
<evidence type="ECO:0000256" key="2">
    <source>
        <dbReference type="ARBA" id="ARBA00007708"/>
    </source>
</evidence>
<dbReference type="GO" id="GO:0016020">
    <property type="term" value="C:membrane"/>
    <property type="evidence" value="ECO:0007669"/>
    <property type="project" value="UniProtKB-SubCell"/>
</dbReference>
<dbReference type="GO" id="GO:0043130">
    <property type="term" value="F:ubiquitin binding"/>
    <property type="evidence" value="ECO:0007669"/>
    <property type="project" value="InterPro"/>
</dbReference>
<dbReference type="InterPro" id="IPR038425">
    <property type="entry name" value="GAT_sf"/>
</dbReference>
<evidence type="ECO:0000256" key="3">
    <source>
        <dbReference type="ARBA" id="ARBA00022448"/>
    </source>
</evidence>
<dbReference type="SUPFAM" id="SSF89009">
    <property type="entry name" value="GAT-like domain"/>
    <property type="match status" value="1"/>
</dbReference>
<dbReference type="Pfam" id="PF03127">
    <property type="entry name" value="GAT"/>
    <property type="match status" value="1"/>
</dbReference>
<evidence type="ECO:0000256" key="1">
    <source>
        <dbReference type="ARBA" id="ARBA00004170"/>
    </source>
</evidence>
<dbReference type="SMART" id="SM00288">
    <property type="entry name" value="VHS"/>
    <property type="match status" value="1"/>
</dbReference>
<dbReference type="RefSeq" id="XP_010246780.1">
    <property type="nucleotide sequence ID" value="XM_010248478.2"/>
</dbReference>
<keyword evidence="4" id="KW-0653">Protein transport</keyword>
<sequence length="395" mass="44066">MDKLKLAALGERLKSSGAQMGRLVSGKMKEILQSQTPESKMVEEATSDSLEEPNWGLNLRICAMLNSEEFSGMEVVRAIKKRIASKNTVSQRLSLDLLEACAMNCEKVFSEVASEKLLDEIVRMIDNPQTHHANRQRALGLIQAWGESEDLAYLPVFHQTYMSLKTRGTLPSVQGDANLAPLFSSQESDIDQQVLVPPEAYPIPDMDPHSIDHSTIAYHRGSLSVEEKKEFLVVTRNSVELLSSMLNSKEEKKPSKDDLTLSMLEKCKHSQPTLQWIIESTNDDDDAMFFEALNLHDELQQAISKYEEMESTAQPEEQPPEHSDADGKCLLEQEMEPAAVLERILPENSDASGRSSLTQVENEKMASNLHSPKEGVSSEIINNKKTLDGGKLVLE</sequence>
<evidence type="ECO:0000256" key="4">
    <source>
        <dbReference type="ARBA" id="ARBA00022927"/>
    </source>
</evidence>
<dbReference type="InterPro" id="IPR002014">
    <property type="entry name" value="VHS_dom"/>
</dbReference>
<proteinExistence type="inferred from homology"/>
<dbReference type="GO" id="GO:0043328">
    <property type="term" value="P:protein transport to vacuole involved in ubiquitin-dependent protein catabolic process via the multivesicular body sorting pathway"/>
    <property type="evidence" value="ECO:0007669"/>
    <property type="project" value="InterPro"/>
</dbReference>
<comment type="subcellular location">
    <subcellularLocation>
        <location evidence="1">Membrane</location>
        <topology evidence="1">Peripheral membrane protein</topology>
    </subcellularLocation>
</comment>
<dbReference type="KEGG" id="nnu:104589986"/>
<evidence type="ECO:0000259" key="7">
    <source>
        <dbReference type="PROSITE" id="PS50179"/>
    </source>
</evidence>
<dbReference type="STRING" id="4432.A0A1U7Z179"/>
<dbReference type="PANTHER" id="PTHR46646">
    <property type="entry name" value="TOM1-LIKE PROTEIN 1"/>
    <property type="match status" value="1"/>
</dbReference>
<evidence type="ECO:0000259" key="8">
    <source>
        <dbReference type="PROSITE" id="PS50909"/>
    </source>
</evidence>